<keyword evidence="7" id="KW-0540">Nuclease</keyword>
<dbReference type="InterPro" id="IPR002716">
    <property type="entry name" value="PIN_dom"/>
</dbReference>
<dbReference type="FunFam" id="3.40.50.1010:FF:000010">
    <property type="entry name" value="Exosome complex exonuclease DIS3"/>
    <property type="match status" value="1"/>
</dbReference>
<evidence type="ECO:0000256" key="4">
    <source>
        <dbReference type="ARBA" id="ARBA00005785"/>
    </source>
</evidence>
<evidence type="ECO:0000256" key="16">
    <source>
        <dbReference type="SAM" id="MobiDB-lite"/>
    </source>
</evidence>
<dbReference type="InterPro" id="IPR050180">
    <property type="entry name" value="RNR_Ribonuclease"/>
</dbReference>
<evidence type="ECO:0000256" key="13">
    <source>
        <dbReference type="ARBA" id="ARBA00023242"/>
    </source>
</evidence>
<keyword evidence="10" id="KW-0271">Exosome</keyword>
<dbReference type="InterPro" id="IPR041505">
    <property type="entry name" value="Dis3_CSD2"/>
</dbReference>
<dbReference type="Gene3D" id="3.40.50.1010">
    <property type="entry name" value="5'-nuclease"/>
    <property type="match status" value="1"/>
</dbReference>
<dbReference type="CDD" id="cd09862">
    <property type="entry name" value="PIN_Rrp44-like"/>
    <property type="match status" value="1"/>
</dbReference>
<keyword evidence="12" id="KW-0694">RNA-binding</keyword>
<dbReference type="GO" id="GO:0071031">
    <property type="term" value="P:nuclear mRNA surveillance of mRNA 3'-end processing"/>
    <property type="evidence" value="ECO:0007669"/>
    <property type="project" value="TreeGrafter"/>
</dbReference>
<dbReference type="EMBL" id="JAVFHQ010000011">
    <property type="protein sequence ID" value="KAK4547481.1"/>
    <property type="molecule type" value="Genomic_DNA"/>
</dbReference>
<keyword evidence="6" id="KW-0698">rRNA processing</keyword>
<comment type="subcellular location">
    <subcellularLocation>
        <location evidence="2">Cytoplasm</location>
    </subcellularLocation>
    <subcellularLocation>
        <location evidence="3">Nucleus</location>
        <location evidence="3">Nucleolus</location>
    </subcellularLocation>
</comment>
<dbReference type="PROSITE" id="PS01175">
    <property type="entry name" value="RIBONUCLEASE_II"/>
    <property type="match status" value="1"/>
</dbReference>
<keyword evidence="11" id="KW-0269">Exonuclease</keyword>
<dbReference type="InterPro" id="IPR033771">
    <property type="entry name" value="Rrp44_CSD1"/>
</dbReference>
<evidence type="ECO:0000256" key="8">
    <source>
        <dbReference type="ARBA" id="ARBA00022759"/>
    </source>
</evidence>
<dbReference type="GO" id="GO:0003723">
    <property type="term" value="F:RNA binding"/>
    <property type="evidence" value="ECO:0007669"/>
    <property type="project" value="UniProtKB-KW"/>
</dbReference>
<dbReference type="Gene3D" id="2.40.50.700">
    <property type="match status" value="1"/>
</dbReference>
<evidence type="ECO:0000313" key="18">
    <source>
        <dbReference type="EMBL" id="KAK4547481.1"/>
    </source>
</evidence>
<dbReference type="FunFam" id="2.40.50.700:FF:000001">
    <property type="entry name" value="Exosome complex exonuclease exoribonuclease (Rrp44)"/>
    <property type="match status" value="1"/>
</dbReference>
<evidence type="ECO:0000256" key="15">
    <source>
        <dbReference type="RuleBase" id="RU003901"/>
    </source>
</evidence>
<evidence type="ECO:0000256" key="2">
    <source>
        <dbReference type="ARBA" id="ARBA00004496"/>
    </source>
</evidence>
<dbReference type="SUPFAM" id="SSF50249">
    <property type="entry name" value="Nucleic acid-binding proteins"/>
    <property type="match status" value="3"/>
</dbReference>
<name>A0AAV9JPU6_9PEZI</name>
<organism evidence="18 19">
    <name type="scientific">Oleoguttula mirabilis</name>
    <dbReference type="NCBI Taxonomy" id="1507867"/>
    <lineage>
        <taxon>Eukaryota</taxon>
        <taxon>Fungi</taxon>
        <taxon>Dikarya</taxon>
        <taxon>Ascomycota</taxon>
        <taxon>Pezizomycotina</taxon>
        <taxon>Dothideomycetes</taxon>
        <taxon>Dothideomycetidae</taxon>
        <taxon>Mycosphaerellales</taxon>
        <taxon>Teratosphaeriaceae</taxon>
        <taxon>Oleoguttula</taxon>
    </lineage>
</organism>
<comment type="cofactor">
    <cofactor evidence="1">
        <name>Mg(2+)</name>
        <dbReference type="ChEBI" id="CHEBI:18420"/>
    </cofactor>
</comment>
<evidence type="ECO:0000256" key="6">
    <source>
        <dbReference type="ARBA" id="ARBA00022552"/>
    </source>
</evidence>
<feature type="region of interest" description="Disordered" evidence="16">
    <location>
        <begin position="364"/>
        <end position="383"/>
    </location>
</feature>
<accession>A0AAV9JPU6</accession>
<dbReference type="Pfam" id="PF00773">
    <property type="entry name" value="RNB"/>
    <property type="match status" value="1"/>
</dbReference>
<evidence type="ECO:0000256" key="5">
    <source>
        <dbReference type="ARBA" id="ARBA00022490"/>
    </source>
</evidence>
<keyword evidence="13" id="KW-0539">Nucleus</keyword>
<dbReference type="AlphaFoldDB" id="A0AAV9JPU6"/>
<evidence type="ECO:0000256" key="10">
    <source>
        <dbReference type="ARBA" id="ARBA00022835"/>
    </source>
</evidence>
<dbReference type="Pfam" id="PF17216">
    <property type="entry name" value="Rrp44_CSD1"/>
    <property type="match status" value="1"/>
</dbReference>
<feature type="region of interest" description="Disordered" evidence="16">
    <location>
        <begin position="330"/>
        <end position="359"/>
    </location>
</feature>
<reference evidence="18 19" key="1">
    <citation type="submission" date="2021-11" db="EMBL/GenBank/DDBJ databases">
        <title>Black yeast isolated from Biological Soil Crust.</title>
        <authorList>
            <person name="Kurbessoian T."/>
        </authorList>
    </citation>
    <scope>NUCLEOTIDE SEQUENCE [LARGE SCALE GENOMIC DNA]</scope>
    <source>
        <strain evidence="18 19">CCFEE 5522</strain>
    </source>
</reference>
<dbReference type="PANTHER" id="PTHR23355:SF35">
    <property type="entry name" value="EXOSOME COMPLEX EXONUCLEASE RRP44"/>
    <property type="match status" value="1"/>
</dbReference>
<dbReference type="Gene3D" id="2.40.50.690">
    <property type="match status" value="1"/>
</dbReference>
<dbReference type="GO" id="GO:0016075">
    <property type="term" value="P:rRNA catabolic process"/>
    <property type="evidence" value="ECO:0007669"/>
    <property type="project" value="TreeGrafter"/>
</dbReference>
<evidence type="ECO:0000256" key="7">
    <source>
        <dbReference type="ARBA" id="ARBA00022722"/>
    </source>
</evidence>
<dbReference type="Pfam" id="PF17215">
    <property type="entry name" value="Rrp44_S1"/>
    <property type="match status" value="1"/>
</dbReference>
<keyword evidence="19" id="KW-1185">Reference proteome</keyword>
<dbReference type="InterPro" id="IPR001900">
    <property type="entry name" value="RNase_II/R"/>
</dbReference>
<dbReference type="Gene3D" id="2.40.50.140">
    <property type="entry name" value="Nucleic acid-binding proteins"/>
    <property type="match status" value="1"/>
</dbReference>
<dbReference type="GO" id="GO:0000177">
    <property type="term" value="C:cytoplasmic exosome (RNase complex)"/>
    <property type="evidence" value="ECO:0007669"/>
    <property type="project" value="TreeGrafter"/>
</dbReference>
<keyword evidence="9" id="KW-0378">Hydrolase</keyword>
<dbReference type="GO" id="GO:0071034">
    <property type="term" value="P:CUT catabolic process"/>
    <property type="evidence" value="ECO:0007669"/>
    <property type="project" value="UniProtKB-ARBA"/>
</dbReference>
<dbReference type="SUPFAM" id="SSF88723">
    <property type="entry name" value="PIN domain-like"/>
    <property type="match status" value="1"/>
</dbReference>
<proteinExistence type="inferred from homology"/>
<protein>
    <recommendedName>
        <fullName evidence="14">Ribosomal RNA-processing protein 44</fullName>
    </recommendedName>
</protein>
<evidence type="ECO:0000256" key="3">
    <source>
        <dbReference type="ARBA" id="ARBA00004604"/>
    </source>
</evidence>
<dbReference type="GO" id="GO:0005730">
    <property type="term" value="C:nucleolus"/>
    <property type="evidence" value="ECO:0007669"/>
    <property type="project" value="UniProtKB-SubCell"/>
</dbReference>
<dbReference type="InterPro" id="IPR029060">
    <property type="entry name" value="PIN-like_dom_sf"/>
</dbReference>
<evidence type="ECO:0000256" key="1">
    <source>
        <dbReference type="ARBA" id="ARBA00001946"/>
    </source>
</evidence>
<dbReference type="GO" id="GO:0004519">
    <property type="term" value="F:endonuclease activity"/>
    <property type="evidence" value="ECO:0007669"/>
    <property type="project" value="UniProtKB-KW"/>
</dbReference>
<dbReference type="SMART" id="SM00955">
    <property type="entry name" value="RNB"/>
    <property type="match status" value="1"/>
</dbReference>
<dbReference type="PROSITE" id="PS50126">
    <property type="entry name" value="S1"/>
    <property type="match status" value="1"/>
</dbReference>
<dbReference type="InterPro" id="IPR033770">
    <property type="entry name" value="RRP44_S1"/>
</dbReference>
<dbReference type="InterPro" id="IPR022966">
    <property type="entry name" value="RNase_II/R_CS"/>
</dbReference>
<evidence type="ECO:0000313" key="19">
    <source>
        <dbReference type="Proteomes" id="UP001324427"/>
    </source>
</evidence>
<dbReference type="Pfam" id="PF13638">
    <property type="entry name" value="PIN_4"/>
    <property type="match status" value="1"/>
</dbReference>
<dbReference type="Pfam" id="PF17849">
    <property type="entry name" value="OB_Dis3"/>
    <property type="match status" value="1"/>
</dbReference>
<dbReference type="Proteomes" id="UP001324427">
    <property type="component" value="Unassembled WGS sequence"/>
</dbReference>
<dbReference type="InterPro" id="IPR012340">
    <property type="entry name" value="NA-bd_OB-fold"/>
</dbReference>
<dbReference type="GO" id="GO:0000176">
    <property type="term" value="C:nuclear exosome (RNase complex)"/>
    <property type="evidence" value="ECO:0007669"/>
    <property type="project" value="TreeGrafter"/>
</dbReference>
<dbReference type="PANTHER" id="PTHR23355">
    <property type="entry name" value="RIBONUCLEASE"/>
    <property type="match status" value="1"/>
</dbReference>
<dbReference type="GO" id="GO:0000175">
    <property type="term" value="F:3'-5'-RNA exonuclease activity"/>
    <property type="evidence" value="ECO:0007669"/>
    <property type="project" value="UniProtKB-ARBA"/>
</dbReference>
<evidence type="ECO:0000256" key="14">
    <source>
        <dbReference type="ARBA" id="ARBA00077930"/>
    </source>
</evidence>
<evidence type="ECO:0000256" key="11">
    <source>
        <dbReference type="ARBA" id="ARBA00022839"/>
    </source>
</evidence>
<evidence type="ECO:0000259" key="17">
    <source>
        <dbReference type="PROSITE" id="PS50126"/>
    </source>
</evidence>
<dbReference type="GO" id="GO:0006364">
    <property type="term" value="P:rRNA processing"/>
    <property type="evidence" value="ECO:0007669"/>
    <property type="project" value="UniProtKB-KW"/>
</dbReference>
<gene>
    <name evidence="18" type="ORF">LTR36_001137</name>
</gene>
<keyword evidence="8" id="KW-0255">Endonuclease</keyword>
<sequence>MTSLKRSHASTTPTTTLSSKTYLRTLKSGKVQKIVRELYLRQDIPCSSQLCTACLDLAPAGFHRKTEPFVLSATPSGTKEYPEGHYLVPDTNAFLSAMDLFESEGGVFQDVIVLQTVLEEVKNRSLPLYNRLIALTKNEGKRFYVFFNDFRLETYVQREAGETINDRNDRAVRKGCAWYAEHLQQAVKARKSARCPAVVMLSDDKDCLRKAKKEGIKSSNLQDYVSGLPDADRLLDMVASAREQRVTKESKAELLYPDYLSISAMLTGVKNATLHQGIFNVSPYNYLEGTVNVPSFDRALIIQGRESSNRAVSGDVVVIEILPTDQWKAPSSKVIEEEDVGKNENAENEDDAPEGIVSEQERRALQEEVRKTHGRSTEGQSQPTAKVVGIIKRNWRQYVGHIDKDSVRSRAKESRAQQTVFLIPMDKRVPKIRVRTRQAGDLLGKRVLVSIDSWDRESRYPVGHFIRSLGELETKGAETEALLLEWDVQYRPFPKTVLDCLPAEGHDWKVPASLEDPGWQGRRDLRDLLVCSIDPPGCVDIDDALHAKQLPNGNFEVGVHIADVSHFVKPNNAMDKEASLRGTTVYLVDKRIDMLPMLLGTDLCSLKPYVERYAFSVIWEVNANADIVSSTFTKSVIRSREAFSYEAAQLRIDDRSQQDDLTNGMRQLMMLSKKLRAKRMAAGALNLASPEVRVEAESETSDPVDVKTKALLDTNQLVEEFMLLANISVAGKIYDAFPQTALLRRHAAPPKTNFEELSNQLKVKSGLELRTDSSKALADSLDICTDPNEPFFNTLIRILATRCMMSAEYFCSGTQAYPEFRHYGLASEIYTHFTSPIRRYADLEAHRQLAAAIDYETLDASLQSRSKLEAVCKNINVRHRNAQMAGRASVEYYVGQALKGRVLEEDGFVMKIFSNGFVVFVPRFGIEGLIRLRDMAGDGEREPDSLFDAENYFLEIKGEKVQRKVELFQKVKVKISDEAEESTGKRKIKLQLV</sequence>
<feature type="domain" description="S1 motif" evidence="17">
    <location>
        <begin position="895"/>
        <end position="993"/>
    </location>
</feature>
<comment type="similarity">
    <text evidence="4 15">Belongs to the RNR ribonuclease family.</text>
</comment>
<keyword evidence="5" id="KW-0963">Cytoplasm</keyword>
<comment type="caution">
    <text evidence="18">The sequence shown here is derived from an EMBL/GenBank/DDBJ whole genome shotgun (WGS) entry which is preliminary data.</text>
</comment>
<evidence type="ECO:0000256" key="12">
    <source>
        <dbReference type="ARBA" id="ARBA00022884"/>
    </source>
</evidence>
<dbReference type="SMART" id="SM00670">
    <property type="entry name" value="PINc"/>
    <property type="match status" value="1"/>
</dbReference>
<dbReference type="InterPro" id="IPR003029">
    <property type="entry name" value="S1_domain"/>
</dbReference>
<evidence type="ECO:0000256" key="9">
    <source>
        <dbReference type="ARBA" id="ARBA00022801"/>
    </source>
</evidence>